<dbReference type="PANTHER" id="PTHR10353:SF36">
    <property type="entry name" value="LP05116P"/>
    <property type="match status" value="1"/>
</dbReference>
<dbReference type="Pfam" id="PF00232">
    <property type="entry name" value="Glyco_hydro_1"/>
    <property type="match status" value="1"/>
</dbReference>
<evidence type="ECO:0000256" key="6">
    <source>
        <dbReference type="ARBA" id="ARBA00023277"/>
    </source>
</evidence>
<dbReference type="FunFam" id="3.20.20.80:FF:000004">
    <property type="entry name" value="Beta-glucosidase 6-phospho-beta-glucosidase"/>
    <property type="match status" value="1"/>
</dbReference>
<feature type="binding site" evidence="10">
    <location>
        <position position="113"/>
    </location>
    <ligand>
        <name>substrate</name>
    </ligand>
</feature>
<dbReference type="PRINTS" id="PR00131">
    <property type="entry name" value="GLHYDRLASE1"/>
</dbReference>
<dbReference type="GO" id="GO:0030245">
    <property type="term" value="P:cellulose catabolic process"/>
    <property type="evidence" value="ECO:0007669"/>
    <property type="project" value="UniProtKB-KW"/>
</dbReference>
<keyword evidence="7 11" id="KW-0326">Glycosidase</keyword>
<dbReference type="PROSITE" id="PS00653">
    <property type="entry name" value="GLYCOSYL_HYDROL_F1_2"/>
    <property type="match status" value="1"/>
</dbReference>
<sequence>MFLWGTATASYQIEGAAAEDGRGASIWDTFVRGPGRVRDGRTGDVACDHYHRWSEDVTLMAGLGVNSYRLSISWPRIHPRGHGEVNRAGLDFYDRLVDALCAAGITPAITLYHWDLPQALEDEGGWLNRDTAHHLADYAHTVSARLADRVPLWITLNEPFVHMVYGYALGTHAPGRTLFLDALPAAHHQLLGHGLAAQALRANGARQVLVTNNCTPVRLASGSPEDARAADAYDALHNRLFNDPVLLGRYPDLSAFGVTAPAGVRDGDLEIIAQPLDGLGINYYNPTRIAAPAPGADTGGLPFVDAGITGYPVTGFGWPVVPDGLRELLTGLKARYGAALPPVYVTENGCSQPDEPGPDGVVDDQERIAYLDGHIAALHAAVAEGVDVRGYYVWSLLDNFEWAEGYGQRFGLVHVDFATQKRTPKASYHWLRDRLAAERDRAATAG</sequence>
<comment type="similarity">
    <text evidence="2 11">Belongs to the glycosyl hydrolase 1 family.</text>
</comment>
<feature type="binding site" evidence="10">
    <location>
        <position position="12"/>
    </location>
    <ligand>
        <name>substrate</name>
    </ligand>
</feature>
<dbReference type="AlphaFoldDB" id="A0A917RRI4"/>
<dbReference type="RefSeq" id="WP_189167738.1">
    <property type="nucleotide sequence ID" value="NZ_BMNT01000076.1"/>
</dbReference>
<dbReference type="Proteomes" id="UP000645217">
    <property type="component" value="Unassembled WGS sequence"/>
</dbReference>
<reference evidence="12" key="1">
    <citation type="journal article" date="2014" name="Int. J. Syst. Evol. Microbiol.">
        <title>Complete genome sequence of Corynebacterium casei LMG S-19264T (=DSM 44701T), isolated from a smear-ripened cheese.</title>
        <authorList>
            <consortium name="US DOE Joint Genome Institute (JGI-PGF)"/>
            <person name="Walter F."/>
            <person name="Albersmeier A."/>
            <person name="Kalinowski J."/>
            <person name="Ruckert C."/>
        </authorList>
    </citation>
    <scope>NUCLEOTIDE SEQUENCE</scope>
    <source>
        <strain evidence="12">JCM 13064</strain>
    </source>
</reference>
<evidence type="ECO:0000256" key="9">
    <source>
        <dbReference type="PIRSR" id="PIRSR617736-1"/>
    </source>
</evidence>
<evidence type="ECO:0000256" key="2">
    <source>
        <dbReference type="ARBA" id="ARBA00010838"/>
    </source>
</evidence>
<gene>
    <name evidence="12" type="ORF">GCM10007964_73770</name>
</gene>
<keyword evidence="6" id="KW-0119">Carbohydrate metabolism</keyword>
<feature type="active site" description="Proton donor" evidence="9">
    <location>
        <position position="158"/>
    </location>
</feature>
<dbReference type="GO" id="GO:0005829">
    <property type="term" value="C:cytosol"/>
    <property type="evidence" value="ECO:0007669"/>
    <property type="project" value="TreeGrafter"/>
</dbReference>
<evidence type="ECO:0000313" key="12">
    <source>
        <dbReference type="EMBL" id="GGL21055.1"/>
    </source>
</evidence>
<feature type="binding site" evidence="10">
    <location>
        <position position="284"/>
    </location>
    <ligand>
        <name>substrate</name>
    </ligand>
</feature>
<dbReference type="SUPFAM" id="SSF51445">
    <property type="entry name" value="(Trans)glycosidases"/>
    <property type="match status" value="1"/>
</dbReference>
<keyword evidence="8" id="KW-0624">Polysaccharide degradation</keyword>
<dbReference type="NCBIfam" id="TIGR03356">
    <property type="entry name" value="BGL"/>
    <property type="match status" value="1"/>
</dbReference>
<feature type="binding site" evidence="10">
    <location>
        <position position="157"/>
    </location>
    <ligand>
        <name>substrate</name>
    </ligand>
</feature>
<dbReference type="PANTHER" id="PTHR10353">
    <property type="entry name" value="GLYCOSYL HYDROLASE"/>
    <property type="match status" value="1"/>
</dbReference>
<comment type="caution">
    <text evidence="12">The sequence shown here is derived from an EMBL/GenBank/DDBJ whole genome shotgun (WGS) entry which is preliminary data.</text>
</comment>
<dbReference type="InterPro" id="IPR017736">
    <property type="entry name" value="Glyco_hydro_1_beta-glucosidase"/>
</dbReference>
<evidence type="ECO:0000256" key="3">
    <source>
        <dbReference type="ARBA" id="ARBA00012744"/>
    </source>
</evidence>
<evidence type="ECO:0000256" key="8">
    <source>
        <dbReference type="ARBA" id="ARBA00023326"/>
    </source>
</evidence>
<evidence type="ECO:0000313" key="13">
    <source>
        <dbReference type="Proteomes" id="UP000645217"/>
    </source>
</evidence>
<reference evidence="12" key="2">
    <citation type="submission" date="2020-09" db="EMBL/GenBank/DDBJ databases">
        <authorList>
            <person name="Sun Q."/>
            <person name="Ohkuma M."/>
        </authorList>
    </citation>
    <scope>NUCLEOTIDE SEQUENCE</scope>
    <source>
        <strain evidence="12">JCM 13064</strain>
    </source>
</reference>
<evidence type="ECO:0000256" key="1">
    <source>
        <dbReference type="ARBA" id="ARBA00000448"/>
    </source>
</evidence>
<dbReference type="EC" id="3.2.1.21" evidence="3 11"/>
<dbReference type="EMBL" id="BMNT01000076">
    <property type="protein sequence ID" value="GGL21055.1"/>
    <property type="molecule type" value="Genomic_DNA"/>
</dbReference>
<dbReference type="GO" id="GO:0008422">
    <property type="term" value="F:beta-glucosidase activity"/>
    <property type="evidence" value="ECO:0007669"/>
    <property type="project" value="UniProtKB-EC"/>
</dbReference>
<feature type="active site" description="Nucleophile" evidence="9">
    <location>
        <position position="347"/>
    </location>
</feature>
<evidence type="ECO:0000256" key="4">
    <source>
        <dbReference type="ARBA" id="ARBA00022801"/>
    </source>
</evidence>
<dbReference type="InterPro" id="IPR017853">
    <property type="entry name" value="GH"/>
</dbReference>
<dbReference type="InterPro" id="IPR033132">
    <property type="entry name" value="GH_1_N_CS"/>
</dbReference>
<keyword evidence="4 11" id="KW-0378">Hydrolase</keyword>
<accession>A0A917RRI4</accession>
<proteinExistence type="inferred from homology"/>
<name>A0A917RRI4_9ACTN</name>
<keyword evidence="5" id="KW-0136">Cellulose degradation</keyword>
<feature type="binding site" evidence="10">
    <location>
        <position position="394"/>
    </location>
    <ligand>
        <name>substrate</name>
    </ligand>
</feature>
<evidence type="ECO:0000256" key="11">
    <source>
        <dbReference type="RuleBase" id="RU361175"/>
    </source>
</evidence>
<feature type="binding site" evidence="10">
    <location>
        <begin position="401"/>
        <end position="402"/>
    </location>
    <ligand>
        <name>substrate</name>
    </ligand>
</feature>
<evidence type="ECO:0000256" key="10">
    <source>
        <dbReference type="PIRSR" id="PIRSR617736-2"/>
    </source>
</evidence>
<comment type="catalytic activity">
    <reaction evidence="1 11">
        <text>Hydrolysis of terminal, non-reducing beta-D-glucosyl residues with release of beta-D-glucose.</text>
        <dbReference type="EC" id="3.2.1.21"/>
    </reaction>
</comment>
<organism evidence="12 13">
    <name type="scientific">Sphaerisporangium melleum</name>
    <dbReference type="NCBI Taxonomy" id="321316"/>
    <lineage>
        <taxon>Bacteria</taxon>
        <taxon>Bacillati</taxon>
        <taxon>Actinomycetota</taxon>
        <taxon>Actinomycetes</taxon>
        <taxon>Streptosporangiales</taxon>
        <taxon>Streptosporangiaceae</taxon>
        <taxon>Sphaerisporangium</taxon>
    </lineage>
</organism>
<dbReference type="InterPro" id="IPR001360">
    <property type="entry name" value="Glyco_hydro_1"/>
</dbReference>
<evidence type="ECO:0000256" key="5">
    <source>
        <dbReference type="ARBA" id="ARBA00023001"/>
    </source>
</evidence>
<protein>
    <recommendedName>
        <fullName evidence="3 11">Beta-glucosidase</fullName>
        <ecNumber evidence="3 11">3.2.1.21</ecNumber>
    </recommendedName>
</protein>
<evidence type="ECO:0000256" key="7">
    <source>
        <dbReference type="ARBA" id="ARBA00023295"/>
    </source>
</evidence>
<dbReference type="Gene3D" id="3.20.20.80">
    <property type="entry name" value="Glycosidases"/>
    <property type="match status" value="1"/>
</dbReference>
<keyword evidence="13" id="KW-1185">Reference proteome</keyword>